<dbReference type="InterPro" id="IPR012334">
    <property type="entry name" value="Pectin_lyas_fold"/>
</dbReference>
<feature type="domain" description="Right handed beta helix" evidence="2">
    <location>
        <begin position="4"/>
        <end position="154"/>
    </location>
</feature>
<feature type="region of interest" description="Disordered" evidence="1">
    <location>
        <begin position="244"/>
        <end position="265"/>
    </location>
</feature>
<organism evidence="3">
    <name type="scientific">marine metagenome</name>
    <dbReference type="NCBI Taxonomy" id="408172"/>
    <lineage>
        <taxon>unclassified sequences</taxon>
        <taxon>metagenomes</taxon>
        <taxon>ecological metagenomes</taxon>
    </lineage>
</organism>
<gene>
    <name evidence="3" type="ORF">METZ01_LOCUS433363</name>
</gene>
<reference evidence="3" key="1">
    <citation type="submission" date="2018-05" db="EMBL/GenBank/DDBJ databases">
        <authorList>
            <person name="Lanie J.A."/>
            <person name="Ng W.-L."/>
            <person name="Kazmierczak K.M."/>
            <person name="Andrzejewski T.M."/>
            <person name="Davidsen T.M."/>
            <person name="Wayne K.J."/>
            <person name="Tettelin H."/>
            <person name="Glass J.I."/>
            <person name="Rusch D."/>
            <person name="Podicherti R."/>
            <person name="Tsui H.-C.T."/>
            <person name="Winkler M.E."/>
        </authorList>
    </citation>
    <scope>NUCLEOTIDE SEQUENCE</scope>
</reference>
<dbReference type="InterPro" id="IPR011050">
    <property type="entry name" value="Pectin_lyase_fold/virulence"/>
</dbReference>
<dbReference type="EMBL" id="UINC01174403">
    <property type="protein sequence ID" value="SVD80509.1"/>
    <property type="molecule type" value="Genomic_DNA"/>
</dbReference>
<dbReference type="AlphaFoldDB" id="A0A382YBZ6"/>
<dbReference type="Gene3D" id="2.160.20.10">
    <property type="entry name" value="Single-stranded right-handed beta-helix, Pectin lyase-like"/>
    <property type="match status" value="1"/>
</dbReference>
<accession>A0A382YBZ6</accession>
<dbReference type="SUPFAM" id="SSF51126">
    <property type="entry name" value="Pectin lyase-like"/>
    <property type="match status" value="1"/>
</dbReference>
<dbReference type="PANTHER" id="PTHR11319">
    <property type="entry name" value="G PROTEIN-COUPLED RECEPTOR-RELATED"/>
    <property type="match status" value="1"/>
</dbReference>
<evidence type="ECO:0000313" key="3">
    <source>
        <dbReference type="EMBL" id="SVD80509.1"/>
    </source>
</evidence>
<evidence type="ECO:0000259" key="2">
    <source>
        <dbReference type="Pfam" id="PF13229"/>
    </source>
</evidence>
<evidence type="ECO:0000256" key="1">
    <source>
        <dbReference type="SAM" id="MobiDB-lite"/>
    </source>
</evidence>
<name>A0A382YBZ6_9ZZZZ</name>
<protein>
    <recommendedName>
        <fullName evidence="2">Right handed beta helix domain-containing protein</fullName>
    </recommendedName>
</protein>
<feature type="non-terminal residue" evidence="3">
    <location>
        <position position="265"/>
    </location>
</feature>
<dbReference type="Pfam" id="PF13229">
    <property type="entry name" value="Beta_helix"/>
    <property type="match status" value="1"/>
</dbReference>
<proteinExistence type="predicted"/>
<feature type="non-terminal residue" evidence="3">
    <location>
        <position position="1"/>
    </location>
</feature>
<sequence length="265" mass="27804">HGGGIYCGSNSSFTLSNSTISNNTSTRMGGGIFIESSSSGFEISDVIITENICTGYSGGGIIVLHATANITNCIISHNTAQTGGSGGSSLYANTTWNNCLFYENQEPSGGDAYAASQSSESVFINSTFADNKTGSTINIGYGADIIFINSILWNEDIPEISWNNYTDSVNTVTFLNTAVEGGQAEIDSFNNVMDQNIANWLTGNIDTYPVFADSANDDYSLADLSPVISAAASTVTIDGVTYTAPTTDLEGNPRPSPANTYPDMG</sequence>
<dbReference type="InterPro" id="IPR039448">
    <property type="entry name" value="Beta_helix"/>
</dbReference>
<dbReference type="PANTHER" id="PTHR11319:SF35">
    <property type="entry name" value="OUTER MEMBRANE PROTEIN PMPC-RELATED"/>
    <property type="match status" value="1"/>
</dbReference>